<keyword evidence="8 9" id="KW-0472">Membrane</keyword>
<feature type="repeat" description="Solcar" evidence="9">
    <location>
        <begin position="193"/>
        <end position="278"/>
    </location>
</feature>
<keyword evidence="5" id="KW-0677">Repeat</keyword>
<dbReference type="PRINTS" id="PR00926">
    <property type="entry name" value="MITOCARRIER"/>
</dbReference>
<feature type="repeat" description="Solcar" evidence="9">
    <location>
        <begin position="96"/>
        <end position="182"/>
    </location>
</feature>
<evidence type="ECO:0000256" key="4">
    <source>
        <dbReference type="ARBA" id="ARBA00022692"/>
    </source>
</evidence>
<accession>A0A7R9H1Y3</accession>
<evidence type="ECO:0000256" key="2">
    <source>
        <dbReference type="ARBA" id="ARBA00006375"/>
    </source>
</evidence>
<keyword evidence="7" id="KW-0496">Mitochondrion</keyword>
<gene>
    <name evidence="11" type="ORF">TPSB3V08_LOCUS5298</name>
</gene>
<sequence>MDFAAPFGLVYRVPRDLPSLPQPILLPDVPDDRIGQSSLRRPLRTVPRRIGRRELTTEIRASRTAQRTWTASGPGSREVGLLAQKVIYFFQLSNTGIVVTSLTAGAIAGAAAKTTIAPLDRTKINFQISEKPYSAKEAIKFLVRTYQQEGLISLWRGNSATMARIIPYSAIQFTAHEQWKRVLHIDMDKDKNTSPQLRFLAGSLAGVTSQSLTYPLDLARARMAVTHKEKYGTLKEVFVKTWIEEGPRAFYRGYLPTVLGVIPYAGVSFFTYDTLKKKYIDYTGNPTLNPAASLLFGAAAGMLGQSSSYPLDIVRRRMQTSPLTGTHYRSIFSTLKKVYRDEGIRRGFFKGLSMNWVKGPVAVGISFTTYDILKDFLRLSIIYRR</sequence>
<evidence type="ECO:0000256" key="5">
    <source>
        <dbReference type="ARBA" id="ARBA00022737"/>
    </source>
</evidence>
<dbReference type="Gene3D" id="1.50.40.10">
    <property type="entry name" value="Mitochondrial carrier domain"/>
    <property type="match status" value="1"/>
</dbReference>
<dbReference type="InterPro" id="IPR002067">
    <property type="entry name" value="MCP"/>
</dbReference>
<dbReference type="EMBL" id="OD002794">
    <property type="protein sequence ID" value="CAD7406122.1"/>
    <property type="molecule type" value="Genomic_DNA"/>
</dbReference>
<comment type="similarity">
    <text evidence="2 10">Belongs to the mitochondrial carrier (TC 2.A.29) family.</text>
</comment>
<dbReference type="InterPro" id="IPR023395">
    <property type="entry name" value="MCP_dom_sf"/>
</dbReference>
<dbReference type="GO" id="GO:0005743">
    <property type="term" value="C:mitochondrial inner membrane"/>
    <property type="evidence" value="ECO:0007669"/>
    <property type="project" value="UniProtKB-SubCell"/>
</dbReference>
<keyword evidence="4 9" id="KW-0812">Transmembrane</keyword>
<evidence type="ECO:0000313" key="11">
    <source>
        <dbReference type="EMBL" id="CAD7406122.1"/>
    </source>
</evidence>
<dbReference type="InterPro" id="IPR002167">
    <property type="entry name" value="GDC-like"/>
</dbReference>
<dbReference type="GO" id="GO:0055085">
    <property type="term" value="P:transmembrane transport"/>
    <property type="evidence" value="ECO:0007669"/>
    <property type="project" value="InterPro"/>
</dbReference>
<name>A0A7R9H1Y3_TIMPO</name>
<keyword evidence="6" id="KW-0999">Mitochondrion inner membrane</keyword>
<protein>
    <recommendedName>
        <fullName evidence="12">Solute carrier family 25 member 42</fullName>
    </recommendedName>
</protein>
<evidence type="ECO:0000256" key="7">
    <source>
        <dbReference type="ARBA" id="ARBA00023128"/>
    </source>
</evidence>
<evidence type="ECO:0000256" key="3">
    <source>
        <dbReference type="ARBA" id="ARBA00022448"/>
    </source>
</evidence>
<dbReference type="SUPFAM" id="SSF103506">
    <property type="entry name" value="Mitochondrial carrier"/>
    <property type="match status" value="1"/>
</dbReference>
<evidence type="ECO:0008006" key="12">
    <source>
        <dbReference type="Google" id="ProtNLM"/>
    </source>
</evidence>
<keyword evidence="3 10" id="KW-0813">Transport</keyword>
<feature type="repeat" description="Solcar" evidence="9">
    <location>
        <begin position="288"/>
        <end position="376"/>
    </location>
</feature>
<reference evidence="11" key="1">
    <citation type="submission" date="2020-11" db="EMBL/GenBank/DDBJ databases">
        <authorList>
            <person name="Tran Van P."/>
        </authorList>
    </citation>
    <scope>NUCLEOTIDE SEQUENCE</scope>
</reference>
<dbReference type="PANTHER" id="PTHR24089">
    <property type="entry name" value="SOLUTE CARRIER FAMILY 25"/>
    <property type="match status" value="1"/>
</dbReference>
<dbReference type="PROSITE" id="PS50920">
    <property type="entry name" value="SOLCAR"/>
    <property type="match status" value="3"/>
</dbReference>
<comment type="subcellular location">
    <subcellularLocation>
        <location evidence="1">Mitochondrion inner membrane</location>
        <topology evidence="1">Multi-pass membrane protein</topology>
    </subcellularLocation>
</comment>
<evidence type="ECO:0000256" key="6">
    <source>
        <dbReference type="ARBA" id="ARBA00022792"/>
    </source>
</evidence>
<proteinExistence type="inferred from homology"/>
<dbReference type="Pfam" id="PF00153">
    <property type="entry name" value="Mito_carr"/>
    <property type="match status" value="3"/>
</dbReference>
<dbReference type="AlphaFoldDB" id="A0A7R9H1Y3"/>
<evidence type="ECO:0000256" key="9">
    <source>
        <dbReference type="PROSITE-ProRule" id="PRU00282"/>
    </source>
</evidence>
<dbReference type="InterPro" id="IPR018108">
    <property type="entry name" value="MCP_transmembrane"/>
</dbReference>
<organism evidence="11">
    <name type="scientific">Timema poppense</name>
    <name type="common">Walking stick</name>
    <dbReference type="NCBI Taxonomy" id="170557"/>
    <lineage>
        <taxon>Eukaryota</taxon>
        <taxon>Metazoa</taxon>
        <taxon>Ecdysozoa</taxon>
        <taxon>Arthropoda</taxon>
        <taxon>Hexapoda</taxon>
        <taxon>Insecta</taxon>
        <taxon>Pterygota</taxon>
        <taxon>Neoptera</taxon>
        <taxon>Polyneoptera</taxon>
        <taxon>Phasmatodea</taxon>
        <taxon>Timematodea</taxon>
        <taxon>Timematoidea</taxon>
        <taxon>Timematidae</taxon>
        <taxon>Timema</taxon>
    </lineage>
</organism>
<evidence type="ECO:0000256" key="10">
    <source>
        <dbReference type="RuleBase" id="RU000488"/>
    </source>
</evidence>
<evidence type="ECO:0000256" key="8">
    <source>
        <dbReference type="ARBA" id="ARBA00023136"/>
    </source>
</evidence>
<dbReference type="PRINTS" id="PR00928">
    <property type="entry name" value="GRAVESDC"/>
</dbReference>
<evidence type="ECO:0000256" key="1">
    <source>
        <dbReference type="ARBA" id="ARBA00004448"/>
    </source>
</evidence>